<dbReference type="Proteomes" id="UP000187465">
    <property type="component" value="Unassembled WGS sequence"/>
</dbReference>
<comment type="caution">
    <text evidence="2">The sequence shown here is derived from an EMBL/GenBank/DDBJ whole genome shotgun (WGS) entry which is preliminary data.</text>
</comment>
<evidence type="ECO:0000313" key="2">
    <source>
        <dbReference type="EMBL" id="OMD32087.1"/>
    </source>
</evidence>
<dbReference type="SUPFAM" id="SSF52266">
    <property type="entry name" value="SGNH hydrolase"/>
    <property type="match status" value="1"/>
</dbReference>
<evidence type="ECO:0000259" key="1">
    <source>
        <dbReference type="Pfam" id="PF13472"/>
    </source>
</evidence>
<organism evidence="2 3">
    <name type="scientific">Paenibacillus odorifer</name>
    <dbReference type="NCBI Taxonomy" id="189426"/>
    <lineage>
        <taxon>Bacteria</taxon>
        <taxon>Bacillati</taxon>
        <taxon>Bacillota</taxon>
        <taxon>Bacilli</taxon>
        <taxon>Bacillales</taxon>
        <taxon>Paenibacillaceae</taxon>
        <taxon>Paenibacillus</taxon>
    </lineage>
</organism>
<dbReference type="Pfam" id="PF13472">
    <property type="entry name" value="Lipase_GDSL_2"/>
    <property type="match status" value="1"/>
</dbReference>
<proteinExistence type="predicted"/>
<sequence length="606" mass="66891">MAQVEMFAAQANSPATELTAAITDVATTVSVLDASKLPDAPNIATIGVDESAETIKYTGKSGNTLTGVTRGFSGTVAKAWATGVGVARYFTAYDADALRENVTEHSAQLVDNSKWGWGFFQRILATTTKIKLIGDSITEGVGATGHTVPADNPIIFDNGTEIYREGDYSCRCWANYFREYIAAHYPSISFTNAGIGGKSTRWAMTGANYQTWLGPGQDLVFVMLGMNDRSLGDFEMNITNFLAYVNANCNNMIVMIPNPTLNDNPSLNVEVRTINDTIIKVCQKHGYFYISHYVDMLKYVEDSGTPFESLLQTNSGSHPVDEGYMFMWNNIQNKLKFTSDQTTFSKRAKTGYYPFNTHTFDSPITEFAYGDTIEQISGAVASNFPEAKPGSLRTYRAKEETDYSYQEYKVYRSNNTYLRRVDFGVFKEFVAVGNIELALNFASGEKPITAYPWGISYSAMQSSSTGVYGLPDNLGGTVVTYRTQATNPYNYQMLYQYGTNQVFSRNVQSDGSWTPWKCMNPITSITRTFGFNAPINSMTLSGLTATIPTADTTKNSYVVSPKSVLDTSIFFSYCVAGTTLYVRLFNASPTAITPGNLEFDVTITRK</sequence>
<accession>A0A1R0XAX2</accession>
<dbReference type="EMBL" id="MKQP01000018">
    <property type="protein sequence ID" value="OMD32087.1"/>
    <property type="molecule type" value="Genomic_DNA"/>
</dbReference>
<reference evidence="2 3" key="1">
    <citation type="submission" date="2016-10" db="EMBL/GenBank/DDBJ databases">
        <title>Paenibacillus species isolates.</title>
        <authorList>
            <person name="Beno S.M."/>
        </authorList>
    </citation>
    <scope>NUCLEOTIDE SEQUENCE [LARGE SCALE GENOMIC DNA]</scope>
    <source>
        <strain evidence="2 3">FSL H7-0604</strain>
    </source>
</reference>
<feature type="domain" description="SGNH hydrolase-type esterase" evidence="1">
    <location>
        <begin position="132"/>
        <end position="324"/>
    </location>
</feature>
<dbReference type="AlphaFoldDB" id="A0A1R0XAX2"/>
<dbReference type="InterPro" id="IPR036514">
    <property type="entry name" value="SGNH_hydro_sf"/>
</dbReference>
<gene>
    <name evidence="2" type="ORF">BJP51_15950</name>
</gene>
<dbReference type="RefSeq" id="WP_076179069.1">
    <property type="nucleotide sequence ID" value="NZ_MKQP01000018.1"/>
</dbReference>
<name>A0A1R0XAX2_9BACL</name>
<protein>
    <recommendedName>
        <fullName evidence="1">SGNH hydrolase-type esterase domain-containing protein</fullName>
    </recommendedName>
</protein>
<evidence type="ECO:0000313" key="3">
    <source>
        <dbReference type="Proteomes" id="UP000187465"/>
    </source>
</evidence>
<dbReference type="InterPro" id="IPR013830">
    <property type="entry name" value="SGNH_hydro"/>
</dbReference>
<dbReference type="Gene3D" id="3.40.50.1110">
    <property type="entry name" value="SGNH hydrolase"/>
    <property type="match status" value="1"/>
</dbReference>
<dbReference type="CDD" id="cd00229">
    <property type="entry name" value="SGNH_hydrolase"/>
    <property type="match status" value="1"/>
</dbReference>
<dbReference type="CDD" id="cd19958">
    <property type="entry name" value="pyocin_knob"/>
    <property type="match status" value="1"/>
</dbReference>